<dbReference type="CDD" id="cd03214">
    <property type="entry name" value="ABC_Iron-Siderophores_B12_Hemin"/>
    <property type="match status" value="1"/>
</dbReference>
<dbReference type="InterPro" id="IPR027417">
    <property type="entry name" value="P-loop_NTPase"/>
</dbReference>
<proteinExistence type="predicted"/>
<evidence type="ECO:0000256" key="4">
    <source>
        <dbReference type="ARBA" id="ARBA00022967"/>
    </source>
</evidence>
<evidence type="ECO:0000259" key="5">
    <source>
        <dbReference type="PROSITE" id="PS50893"/>
    </source>
</evidence>
<dbReference type="FunFam" id="3.40.50.300:FF:000134">
    <property type="entry name" value="Iron-enterobactin ABC transporter ATP-binding protein"/>
    <property type="match status" value="1"/>
</dbReference>
<dbReference type="Pfam" id="PF00005">
    <property type="entry name" value="ABC_tran"/>
    <property type="match status" value="1"/>
</dbReference>
<dbReference type="SUPFAM" id="SSF52540">
    <property type="entry name" value="P-loop containing nucleoside triphosphate hydrolases"/>
    <property type="match status" value="1"/>
</dbReference>
<dbReference type="PANTHER" id="PTHR42794:SF1">
    <property type="entry name" value="HEMIN IMPORT ATP-BINDING PROTEIN HMUV"/>
    <property type="match status" value="1"/>
</dbReference>
<evidence type="ECO:0000256" key="2">
    <source>
        <dbReference type="ARBA" id="ARBA00022741"/>
    </source>
</evidence>
<evidence type="ECO:0000256" key="3">
    <source>
        <dbReference type="ARBA" id="ARBA00022840"/>
    </source>
</evidence>
<dbReference type="GO" id="GO:0005524">
    <property type="term" value="F:ATP binding"/>
    <property type="evidence" value="ECO:0007669"/>
    <property type="project" value="UniProtKB-KW"/>
</dbReference>
<protein>
    <recommendedName>
        <fullName evidence="5">ABC transporter domain-containing protein</fullName>
    </recommendedName>
</protein>
<keyword evidence="4" id="KW-1278">Translocase</keyword>
<dbReference type="PANTHER" id="PTHR42794">
    <property type="entry name" value="HEMIN IMPORT ATP-BINDING PROTEIN HMUV"/>
    <property type="match status" value="1"/>
</dbReference>
<reference evidence="6 7" key="1">
    <citation type="journal article" date="2016" name="Nat. Commun.">
        <title>Thousands of microbial genomes shed light on interconnected biogeochemical processes in an aquifer system.</title>
        <authorList>
            <person name="Anantharaman K."/>
            <person name="Brown C.T."/>
            <person name="Hug L.A."/>
            <person name="Sharon I."/>
            <person name="Castelle C.J."/>
            <person name="Probst A.J."/>
            <person name="Thomas B.C."/>
            <person name="Singh A."/>
            <person name="Wilkins M.J."/>
            <person name="Karaoz U."/>
            <person name="Brodie E.L."/>
            <person name="Williams K.H."/>
            <person name="Hubbard S.S."/>
            <person name="Banfield J.F."/>
        </authorList>
    </citation>
    <scope>NUCLEOTIDE SEQUENCE [LARGE SCALE GENOMIC DNA]</scope>
</reference>
<sequence length="262" mass="29219">MIRAKDISFSYNGKPLLNMLNLTVGEGELHCIIGPNGAGKSTLLRLIGGLLEPSAGEIALNSVPIRSLSFDERAKTISFVFQENYTGFPFTVYEVVLLGRHPRQDSFLFDSDEDRAIADEMLYLLGIYQFRHRLFRTLSGGEKQRVAIAAALVQKTPIILFDEPTAYTDIRYQTEIYRLIHDITRQQNLTSLVVTHDINLASLYCDRVSVLHDGKITASGKPAEVLTEALLYQTYGLGVKIVRHPLADVPVVIPIREGDNNA</sequence>
<dbReference type="Gene3D" id="3.40.50.300">
    <property type="entry name" value="P-loop containing nucleotide triphosphate hydrolases"/>
    <property type="match status" value="1"/>
</dbReference>
<comment type="caution">
    <text evidence="6">The sequence shown here is derived from an EMBL/GenBank/DDBJ whole genome shotgun (WGS) entry which is preliminary data.</text>
</comment>
<keyword evidence="2" id="KW-0547">Nucleotide-binding</keyword>
<feature type="domain" description="ABC transporter" evidence="5">
    <location>
        <begin position="2"/>
        <end position="238"/>
    </location>
</feature>
<evidence type="ECO:0000256" key="1">
    <source>
        <dbReference type="ARBA" id="ARBA00022448"/>
    </source>
</evidence>
<organism evidence="6 7">
    <name type="scientific">Candidatus Raymondbacteria bacterium RIFOXYD12_FULL_49_13</name>
    <dbReference type="NCBI Taxonomy" id="1817890"/>
    <lineage>
        <taxon>Bacteria</taxon>
        <taxon>Raymondiibacteriota</taxon>
    </lineage>
</organism>
<dbReference type="EMBL" id="MFYX01000013">
    <property type="protein sequence ID" value="OGK07148.1"/>
    <property type="molecule type" value="Genomic_DNA"/>
</dbReference>
<dbReference type="InterPro" id="IPR017871">
    <property type="entry name" value="ABC_transporter-like_CS"/>
</dbReference>
<gene>
    <name evidence="6" type="ORF">A2519_09365</name>
</gene>
<evidence type="ECO:0000313" key="6">
    <source>
        <dbReference type="EMBL" id="OGK07148.1"/>
    </source>
</evidence>
<dbReference type="PROSITE" id="PS50893">
    <property type="entry name" value="ABC_TRANSPORTER_2"/>
    <property type="match status" value="1"/>
</dbReference>
<dbReference type="GO" id="GO:0016887">
    <property type="term" value="F:ATP hydrolysis activity"/>
    <property type="evidence" value="ECO:0007669"/>
    <property type="project" value="InterPro"/>
</dbReference>
<dbReference type="Proteomes" id="UP000179243">
    <property type="component" value="Unassembled WGS sequence"/>
</dbReference>
<dbReference type="InterPro" id="IPR003593">
    <property type="entry name" value="AAA+_ATPase"/>
</dbReference>
<evidence type="ECO:0000313" key="7">
    <source>
        <dbReference type="Proteomes" id="UP000179243"/>
    </source>
</evidence>
<dbReference type="PROSITE" id="PS00211">
    <property type="entry name" value="ABC_TRANSPORTER_1"/>
    <property type="match status" value="1"/>
</dbReference>
<name>A0A1F7FKJ9_UNCRA</name>
<keyword evidence="1" id="KW-0813">Transport</keyword>
<dbReference type="AlphaFoldDB" id="A0A1F7FKJ9"/>
<accession>A0A1F7FKJ9</accession>
<dbReference type="InterPro" id="IPR003439">
    <property type="entry name" value="ABC_transporter-like_ATP-bd"/>
</dbReference>
<dbReference type="SMART" id="SM00382">
    <property type="entry name" value="AAA"/>
    <property type="match status" value="1"/>
</dbReference>
<keyword evidence="3" id="KW-0067">ATP-binding</keyword>